<dbReference type="PANTHER" id="PTHR23291:SF50">
    <property type="entry name" value="PROTEIN LIFEGUARD 4"/>
    <property type="match status" value="1"/>
</dbReference>
<dbReference type="CDD" id="cd10432">
    <property type="entry name" value="BI-1-like_bacterial"/>
    <property type="match status" value="1"/>
</dbReference>
<keyword evidence="8" id="KW-1185">Reference proteome</keyword>
<accession>A0ABW4CIK1</accession>
<feature type="transmembrane region" description="Helical" evidence="6">
    <location>
        <begin position="85"/>
        <end position="104"/>
    </location>
</feature>
<evidence type="ECO:0000256" key="5">
    <source>
        <dbReference type="ARBA" id="ARBA00023136"/>
    </source>
</evidence>
<evidence type="ECO:0000256" key="3">
    <source>
        <dbReference type="ARBA" id="ARBA00022692"/>
    </source>
</evidence>
<keyword evidence="5 6" id="KW-0472">Membrane</keyword>
<comment type="subcellular location">
    <subcellularLocation>
        <location evidence="1">Membrane</location>
        <topology evidence="1">Multi-pass membrane protein</topology>
    </subcellularLocation>
</comment>
<reference evidence="8" key="1">
    <citation type="journal article" date="2019" name="Int. J. Syst. Evol. Microbiol.">
        <title>The Global Catalogue of Microorganisms (GCM) 10K type strain sequencing project: providing services to taxonomists for standard genome sequencing and annotation.</title>
        <authorList>
            <consortium name="The Broad Institute Genomics Platform"/>
            <consortium name="The Broad Institute Genome Sequencing Center for Infectious Disease"/>
            <person name="Wu L."/>
            <person name="Ma J."/>
        </authorList>
    </citation>
    <scope>NUCLEOTIDE SEQUENCE [LARGE SCALE GENOMIC DNA]</scope>
    <source>
        <strain evidence="8">CCM 8980</strain>
    </source>
</reference>
<dbReference type="EMBL" id="JBHTOC010000008">
    <property type="protein sequence ID" value="MFD1429849.1"/>
    <property type="molecule type" value="Genomic_DNA"/>
</dbReference>
<feature type="transmembrane region" description="Helical" evidence="6">
    <location>
        <begin position="55"/>
        <end position="73"/>
    </location>
</feature>
<name>A0ABW4CIK1_9LACO</name>
<feature type="transmembrane region" description="Helical" evidence="6">
    <location>
        <begin position="110"/>
        <end position="128"/>
    </location>
</feature>
<dbReference type="RefSeq" id="WP_203628077.1">
    <property type="nucleotide sequence ID" value="NZ_BOLQ01000018.1"/>
</dbReference>
<feature type="transmembrane region" description="Helical" evidence="6">
    <location>
        <begin position="166"/>
        <end position="182"/>
    </location>
</feature>
<feature type="transmembrane region" description="Helical" evidence="6">
    <location>
        <begin position="140"/>
        <end position="160"/>
    </location>
</feature>
<gene>
    <name evidence="7" type="ORF">ACFQ4P_06270</name>
</gene>
<dbReference type="PANTHER" id="PTHR23291">
    <property type="entry name" value="BAX INHIBITOR-RELATED"/>
    <property type="match status" value="1"/>
</dbReference>
<proteinExistence type="inferred from homology"/>
<protein>
    <submittedName>
        <fullName evidence="7">Bax inhibitor-1 family protein</fullName>
    </submittedName>
</protein>
<keyword evidence="4 6" id="KW-1133">Transmembrane helix</keyword>
<dbReference type="InterPro" id="IPR006214">
    <property type="entry name" value="Bax_inhibitor_1-related"/>
</dbReference>
<evidence type="ECO:0000256" key="2">
    <source>
        <dbReference type="ARBA" id="ARBA00010350"/>
    </source>
</evidence>
<feature type="transmembrane region" description="Helical" evidence="6">
    <location>
        <begin position="20"/>
        <end position="43"/>
    </location>
</feature>
<sequence>MDERRVVNDDAGVASFFSKVYTKMGLGLGLTGLLSYLLAVPFQQQYLTFIGQHQILAWIFLFLPFIMTFMVSGRRAQQNTSFGNLMFYLFSASFAFQISLVLMVYPTINIFAAFVVTAVIFVSMSLVGRFGHKDLSKAGSIAYTALWGVIVMSLVNLFIASSGLQWLINYAILAIFIVMTAFDTQKLKQVYLTAGGTGDGLIAENALVTQGALMLYLDFLNLFLVILRIFGGVSRD</sequence>
<comment type="similarity">
    <text evidence="2 6">Belongs to the BI1 family.</text>
</comment>
<evidence type="ECO:0000256" key="6">
    <source>
        <dbReference type="RuleBase" id="RU004379"/>
    </source>
</evidence>
<evidence type="ECO:0000313" key="7">
    <source>
        <dbReference type="EMBL" id="MFD1429849.1"/>
    </source>
</evidence>
<feature type="transmembrane region" description="Helical" evidence="6">
    <location>
        <begin position="213"/>
        <end position="231"/>
    </location>
</feature>
<comment type="caution">
    <text evidence="7">The sequence shown here is derived from an EMBL/GenBank/DDBJ whole genome shotgun (WGS) entry which is preliminary data.</text>
</comment>
<dbReference type="Proteomes" id="UP001597196">
    <property type="component" value="Unassembled WGS sequence"/>
</dbReference>
<evidence type="ECO:0000256" key="4">
    <source>
        <dbReference type="ARBA" id="ARBA00022989"/>
    </source>
</evidence>
<keyword evidence="3 6" id="KW-0812">Transmembrane</keyword>
<organism evidence="7 8">
    <name type="scientific">Lacticaseibacillus mingshuiensis</name>
    <dbReference type="NCBI Taxonomy" id="2799574"/>
    <lineage>
        <taxon>Bacteria</taxon>
        <taxon>Bacillati</taxon>
        <taxon>Bacillota</taxon>
        <taxon>Bacilli</taxon>
        <taxon>Lactobacillales</taxon>
        <taxon>Lactobacillaceae</taxon>
        <taxon>Lacticaseibacillus</taxon>
    </lineage>
</organism>
<evidence type="ECO:0000313" key="8">
    <source>
        <dbReference type="Proteomes" id="UP001597196"/>
    </source>
</evidence>
<dbReference type="Pfam" id="PF01027">
    <property type="entry name" value="Bax1-I"/>
    <property type="match status" value="1"/>
</dbReference>
<evidence type="ECO:0000256" key="1">
    <source>
        <dbReference type="ARBA" id="ARBA00004141"/>
    </source>
</evidence>